<gene>
    <name evidence="2" type="ORF">GSBLH_T00000062001</name>
</gene>
<dbReference type="InParanoid" id="D8LUW9"/>
<dbReference type="Proteomes" id="UP000008312">
    <property type="component" value="Unassembled WGS sequence"/>
</dbReference>
<dbReference type="OrthoDB" id="10635453at2759"/>
<keyword evidence="1" id="KW-0472">Membrane</keyword>
<keyword evidence="1" id="KW-0812">Transmembrane</keyword>
<name>D8LUW9_BLAHO</name>
<dbReference type="GeneID" id="24917384"/>
<protein>
    <submittedName>
        <fullName evidence="2">Uncharacterized protein</fullName>
    </submittedName>
</protein>
<evidence type="ECO:0000313" key="3">
    <source>
        <dbReference type="Proteomes" id="UP000008312"/>
    </source>
</evidence>
<dbReference type="RefSeq" id="XP_012893656.1">
    <property type="nucleotide sequence ID" value="XM_013038202.1"/>
</dbReference>
<evidence type="ECO:0000256" key="1">
    <source>
        <dbReference type="SAM" id="Phobius"/>
    </source>
</evidence>
<keyword evidence="3" id="KW-1185">Reference proteome</keyword>
<evidence type="ECO:0000313" key="2">
    <source>
        <dbReference type="EMBL" id="CBK19608.2"/>
    </source>
</evidence>
<dbReference type="AlphaFoldDB" id="D8LUW9"/>
<accession>D8LUW9</accession>
<dbReference type="EMBL" id="FN668638">
    <property type="protein sequence ID" value="CBK19608.2"/>
    <property type="molecule type" value="Genomic_DNA"/>
</dbReference>
<feature type="transmembrane region" description="Helical" evidence="1">
    <location>
        <begin position="133"/>
        <end position="157"/>
    </location>
</feature>
<reference evidence="2" key="1">
    <citation type="submission" date="2010-02" db="EMBL/GenBank/DDBJ databases">
        <title>Sequencing and annotation of the Blastocystis hominis genome.</title>
        <authorList>
            <person name="Wincker P."/>
        </authorList>
    </citation>
    <scope>NUCLEOTIDE SEQUENCE</scope>
    <source>
        <strain evidence="2">Singapore isolate B</strain>
    </source>
</reference>
<keyword evidence="1" id="KW-1133">Transmembrane helix</keyword>
<sequence length="175" mass="19198">MYYSDDKCIGSIWMENSLSYSLKKTNGTKDDATYNVVLKKATVKSNDLETMKKMTVTCVPELSKGKTYSWSDVTCKVLSIFDIGAAYRSGLGKEYSGYLKFSENDSGIRTMSGSTGFSAFAGYSRISSFGGCWTWWGILLIVLVVLIIIALVVLLILKKGKGKGKGKSSKKNTKV</sequence>
<organism evidence="2">
    <name type="scientific">Blastocystis hominis</name>
    <dbReference type="NCBI Taxonomy" id="12968"/>
    <lineage>
        <taxon>Eukaryota</taxon>
        <taxon>Sar</taxon>
        <taxon>Stramenopiles</taxon>
        <taxon>Bigyra</taxon>
        <taxon>Opalozoa</taxon>
        <taxon>Opalinata</taxon>
        <taxon>Blastocystidae</taxon>
        <taxon>Blastocystis</taxon>
    </lineage>
</organism>
<proteinExistence type="predicted"/>